<evidence type="ECO:0000313" key="3">
    <source>
        <dbReference type="Proteomes" id="UP000215453"/>
    </source>
</evidence>
<protein>
    <submittedName>
        <fullName evidence="2">Uncharacterized protein</fullName>
    </submittedName>
</protein>
<proteinExistence type="predicted"/>
<evidence type="ECO:0000313" key="2">
    <source>
        <dbReference type="EMBL" id="SMY21354.1"/>
    </source>
</evidence>
<dbReference type="EMBL" id="LT882677">
    <property type="protein sequence ID" value="SMY21354.1"/>
    <property type="molecule type" value="Genomic_DNA"/>
</dbReference>
<reference evidence="2 3" key="1">
    <citation type="submission" date="2016-10" db="EMBL/GenBank/DDBJ databases">
        <authorList>
            <person name="Varghese N."/>
        </authorList>
    </citation>
    <scope>NUCLEOTIDE SEQUENCE [LARGE SCALE GENOMIC DNA]</scope>
</reference>
<gene>
    <name evidence="2" type="ORF">ZT1A5_G2792</name>
</gene>
<accession>A0A1Y6LA33</accession>
<feature type="region of interest" description="Disordered" evidence="1">
    <location>
        <begin position="179"/>
        <end position="204"/>
    </location>
</feature>
<sequence>MKSVLKKPENKNERKAIQKLTNTFIHTQTQNQLLKSECTGLRQSFKNEKQKRQRGKPLLPQGQSAQFYSPAKLEASKVLLATKEAKKVAKQQKKEADAILRKVDQQLRAEQRIQAMAVRAQKKAEKALLLETKKANSQLNTDLRASARTASPAKRCSRRKAVDKPVLIVVLKVPSLRRKGAKAAESSQPPTRMTLRQKLQAAQS</sequence>
<organism evidence="2 3">
    <name type="scientific">Zymoseptoria tritici ST99CH_1A5</name>
    <dbReference type="NCBI Taxonomy" id="1276529"/>
    <lineage>
        <taxon>Eukaryota</taxon>
        <taxon>Fungi</taxon>
        <taxon>Dikarya</taxon>
        <taxon>Ascomycota</taxon>
        <taxon>Pezizomycotina</taxon>
        <taxon>Dothideomycetes</taxon>
        <taxon>Dothideomycetidae</taxon>
        <taxon>Mycosphaerellales</taxon>
        <taxon>Mycosphaerellaceae</taxon>
        <taxon>Zymoseptoria</taxon>
    </lineage>
</organism>
<dbReference type="AlphaFoldDB" id="A0A1Y6LA33"/>
<name>A0A1Y6LA33_ZYMTR</name>
<dbReference type="Proteomes" id="UP000215453">
    <property type="component" value="Chromosome 2"/>
</dbReference>
<feature type="region of interest" description="Disordered" evidence="1">
    <location>
        <begin position="46"/>
        <end position="65"/>
    </location>
</feature>
<evidence type="ECO:0000256" key="1">
    <source>
        <dbReference type="SAM" id="MobiDB-lite"/>
    </source>
</evidence>